<keyword evidence="4" id="KW-0378">Hydrolase</keyword>
<feature type="transmembrane region" description="Helical" evidence="2">
    <location>
        <begin position="21"/>
        <end position="45"/>
    </location>
</feature>
<reference evidence="4 5" key="2">
    <citation type="submission" date="2024-09" db="EMBL/GenBank/DDBJ databases">
        <title>Draft genome sequence of Candidatus Magnetaquicoccaceae bacterium FCR-1.</title>
        <authorList>
            <person name="Shimoshige H."/>
            <person name="Shimamura S."/>
            <person name="Taoka A."/>
            <person name="Kobayashi H."/>
            <person name="Maekawa T."/>
        </authorList>
    </citation>
    <scope>NUCLEOTIDE SEQUENCE [LARGE SCALE GENOMIC DNA]</scope>
    <source>
        <strain evidence="4 5">FCR-1</strain>
    </source>
</reference>
<keyword evidence="5" id="KW-1185">Reference proteome</keyword>
<evidence type="ECO:0000313" key="4">
    <source>
        <dbReference type="EMBL" id="GAB0057210.1"/>
    </source>
</evidence>
<dbReference type="PANTHER" id="PTHR36442">
    <property type="entry name" value="CYCLIC-DI-AMP PHOSPHODIESTERASE PGPH"/>
    <property type="match status" value="1"/>
</dbReference>
<feature type="transmembrane region" description="Helical" evidence="2">
    <location>
        <begin position="311"/>
        <end position="328"/>
    </location>
</feature>
<evidence type="ECO:0000259" key="3">
    <source>
        <dbReference type="SMART" id="SM00471"/>
    </source>
</evidence>
<keyword evidence="2" id="KW-0472">Membrane</keyword>
<protein>
    <submittedName>
        <fullName evidence="4">Cyclic-di-AMP phosphodiesterase PgpH</fullName>
        <ecNumber evidence="4">3.1.4.59</ecNumber>
    </submittedName>
</protein>
<dbReference type="EC" id="3.1.4.59" evidence="4"/>
<keyword evidence="2" id="KW-1133">Transmembrane helix</keyword>
<reference evidence="4 5" key="1">
    <citation type="submission" date="2024-05" db="EMBL/GenBank/DDBJ databases">
        <authorList>
            <consortium name="Candidatus Magnetaquicoccaceae bacterium FCR-1 genome sequencing consortium"/>
            <person name="Shimoshige H."/>
            <person name="Shimamura S."/>
            <person name="Taoka A."/>
            <person name="Kobayashi H."/>
            <person name="Maekawa T."/>
        </authorList>
    </citation>
    <scope>NUCLEOTIDE SEQUENCE [LARGE SCALE GENOMIC DNA]</scope>
    <source>
        <strain evidence="4 5">FCR-1</strain>
    </source>
</reference>
<evidence type="ECO:0000313" key="5">
    <source>
        <dbReference type="Proteomes" id="UP001628193"/>
    </source>
</evidence>
<feature type="domain" description="HD/PDEase" evidence="3">
    <location>
        <begin position="538"/>
        <end position="696"/>
    </location>
</feature>
<dbReference type="PANTHER" id="PTHR36442:SF1">
    <property type="entry name" value="CYCLIC-DI-AMP PHOSPHODIESTERASE PGPH"/>
    <property type="match status" value="1"/>
</dbReference>
<dbReference type="InterPro" id="IPR052722">
    <property type="entry name" value="PgpH_phosphodiesterase"/>
</dbReference>
<feature type="transmembrane region" description="Helical" evidence="2">
    <location>
        <begin position="381"/>
        <end position="399"/>
    </location>
</feature>
<dbReference type="GO" id="GO:0016787">
    <property type="term" value="F:hydrolase activity"/>
    <property type="evidence" value="ECO:0007669"/>
    <property type="project" value="UniProtKB-KW"/>
</dbReference>
<dbReference type="Pfam" id="PF01966">
    <property type="entry name" value="HD"/>
    <property type="match status" value="1"/>
</dbReference>
<organism evidence="4 5">
    <name type="scientific">Candidatus Magnetaquiglobus chichijimensis</name>
    <dbReference type="NCBI Taxonomy" id="3141448"/>
    <lineage>
        <taxon>Bacteria</taxon>
        <taxon>Pseudomonadati</taxon>
        <taxon>Pseudomonadota</taxon>
        <taxon>Magnetococcia</taxon>
        <taxon>Magnetococcales</taxon>
        <taxon>Candidatus Magnetaquicoccaceae</taxon>
        <taxon>Candidatus Magnetaquiglobus</taxon>
    </lineage>
</organism>
<dbReference type="Gene3D" id="1.10.3210.10">
    <property type="entry name" value="Hypothetical protein af1432"/>
    <property type="match status" value="1"/>
</dbReference>
<dbReference type="InterPro" id="IPR006674">
    <property type="entry name" value="HD_domain"/>
</dbReference>
<dbReference type="GO" id="GO:0106409">
    <property type="term" value="F:cyclic-di-AMP phosphodiesterase activity"/>
    <property type="evidence" value="ECO:0007669"/>
    <property type="project" value="UniProtKB-EC"/>
</dbReference>
<feature type="transmembrane region" description="Helical" evidence="2">
    <location>
        <begin position="454"/>
        <end position="472"/>
    </location>
</feature>
<dbReference type="InterPro" id="IPR006675">
    <property type="entry name" value="HDIG_dom"/>
</dbReference>
<dbReference type="InterPro" id="IPR011624">
    <property type="entry name" value="Metal-dep_PHydrolase_7TM_extra"/>
</dbReference>
<dbReference type="SMART" id="SM00471">
    <property type="entry name" value="HDc"/>
    <property type="match status" value="1"/>
</dbReference>
<accession>A0ABQ0C8I9</accession>
<gene>
    <name evidence="4" type="primary">pgpH</name>
    <name evidence="4" type="ORF">SIID45300_01533</name>
</gene>
<evidence type="ECO:0000256" key="2">
    <source>
        <dbReference type="SAM" id="Phobius"/>
    </source>
</evidence>
<dbReference type="InterPro" id="IPR003607">
    <property type="entry name" value="HD/PDEase_dom"/>
</dbReference>
<dbReference type="InterPro" id="IPR011621">
    <property type="entry name" value="Metal-dep_PHydrolase_7TM_intra"/>
</dbReference>
<proteinExistence type="predicted"/>
<evidence type="ECO:0000256" key="1">
    <source>
        <dbReference type="SAM" id="MobiDB-lite"/>
    </source>
</evidence>
<dbReference type="SUPFAM" id="SSF109604">
    <property type="entry name" value="HD-domain/PDEase-like"/>
    <property type="match status" value="1"/>
</dbReference>
<dbReference type="Pfam" id="PF07698">
    <property type="entry name" value="7TM-7TMR_HD"/>
    <property type="match status" value="1"/>
</dbReference>
<dbReference type="Pfam" id="PF07697">
    <property type="entry name" value="7TMR-HDED"/>
    <property type="match status" value="1"/>
</dbReference>
<dbReference type="CDD" id="cd00077">
    <property type="entry name" value="HDc"/>
    <property type="match status" value="1"/>
</dbReference>
<feature type="transmembrane region" description="Helical" evidence="2">
    <location>
        <begin position="428"/>
        <end position="447"/>
    </location>
</feature>
<dbReference type="EMBL" id="BAAFGK010000004">
    <property type="protein sequence ID" value="GAB0057210.1"/>
    <property type="molecule type" value="Genomic_DNA"/>
</dbReference>
<feature type="transmembrane region" description="Helical" evidence="2">
    <location>
        <begin position="348"/>
        <end position="369"/>
    </location>
</feature>
<dbReference type="Proteomes" id="UP001628193">
    <property type="component" value="Unassembled WGS sequence"/>
</dbReference>
<feature type="transmembrane region" description="Helical" evidence="2">
    <location>
        <begin position="484"/>
        <end position="513"/>
    </location>
</feature>
<name>A0ABQ0C8I9_9PROT</name>
<feature type="transmembrane region" description="Helical" evidence="2">
    <location>
        <begin position="404"/>
        <end position="422"/>
    </location>
</feature>
<sequence length="779" mass="85652">MGTERVKLGERSRGRPTDRPMLPSWTTLLDLALFIVVVAMLTVIFSPVVLRPLYLPEVGDIATRDIKADRDILVEDAVTTKKRRQEAAAAAVPVYDWDPGVMETVARRIGEHLKWLDESRGAAVSRLDWDKLRDTFSERIEEVIDEQAFSALVATKDLIGLSNEIGAWLTEHAQIRVVSGPEVLNDLAHNPFVIHSMGDEEIRTSGSGAAGLMDLIGMRRMLEKSGEDRFTHLPGVMRKWIMEQISVNMRPTLVLNLAETRTRRELAAAGIDPVFYRVRRGQLVIQEGAEVTDAARLKIEALNQTRWTGKMALNLMGLAMALILLMWLGRRFLVTTSADFPRDRKTLYILGTILLITSLLSSLIFTMGQGLTDFFGLPARLANYLPITALGSAMASLTIGARAGIPGGAMLLGAILSFLSAMESDGGLPIFLYFMVGSLAGGATLRVCRKRYDVLISGFWIGLTQALAVPAVELLSDRMPSLDWLAGGAVALTSGMLIGLWGLALIPLFEYLFDITTDSRLLELASGDHPLLKSLSLRSPGTYHHSVMMGNLAEAAAESINANPLLARVMAMYHDVGKMNKPHYFVENQSGENRHDHLSPSMSVRVIQGHVKDGVEMVREYKLGGPILEAVTTHHGTTLLQYFHNRAVNQAAKRGEKIDDADFRYPGPRPQSKEGGILMLADSVEAASRTLKTPSPAQIQSLVARIVASKIADGQLQECRLTLREISRIEDAFTRVLTLGFYHRRIEYPDQVKKRTEGARHHVGHGSGKPVVPSVARGG</sequence>
<keyword evidence="2" id="KW-0812">Transmembrane</keyword>
<dbReference type="NCBIfam" id="TIGR00277">
    <property type="entry name" value="HDIG"/>
    <property type="match status" value="1"/>
</dbReference>
<comment type="caution">
    <text evidence="4">The sequence shown here is derived from an EMBL/GenBank/DDBJ whole genome shotgun (WGS) entry which is preliminary data.</text>
</comment>
<feature type="region of interest" description="Disordered" evidence="1">
    <location>
        <begin position="753"/>
        <end position="779"/>
    </location>
</feature>